<dbReference type="EMBL" id="JAFBDZ010000001">
    <property type="protein sequence ID" value="MBM7583914.1"/>
    <property type="molecule type" value="Genomic_DNA"/>
</dbReference>
<dbReference type="InterPro" id="IPR000182">
    <property type="entry name" value="GNAT_dom"/>
</dbReference>
<dbReference type="Pfam" id="PF00583">
    <property type="entry name" value="Acetyltransf_1"/>
    <property type="match status" value="1"/>
</dbReference>
<accession>A0ABS2N7W5</accession>
<reference evidence="2 3" key="1">
    <citation type="submission" date="2021-01" db="EMBL/GenBank/DDBJ databases">
        <title>Genomic Encyclopedia of Type Strains, Phase IV (KMG-IV): sequencing the most valuable type-strain genomes for metagenomic binning, comparative biology and taxonomic classification.</title>
        <authorList>
            <person name="Goeker M."/>
        </authorList>
    </citation>
    <scope>NUCLEOTIDE SEQUENCE [LARGE SCALE GENOMIC DNA]</scope>
    <source>
        <strain evidence="2 3">DSM 24834</strain>
    </source>
</reference>
<evidence type="ECO:0000313" key="3">
    <source>
        <dbReference type="Proteomes" id="UP001646157"/>
    </source>
</evidence>
<protein>
    <submittedName>
        <fullName evidence="2">GNAT superfamily N-acetyltransferase</fullName>
    </submittedName>
</protein>
<dbReference type="SUPFAM" id="SSF55729">
    <property type="entry name" value="Acyl-CoA N-acyltransferases (Nat)"/>
    <property type="match status" value="1"/>
</dbReference>
<evidence type="ECO:0000313" key="2">
    <source>
        <dbReference type="EMBL" id="MBM7583914.1"/>
    </source>
</evidence>
<dbReference type="RefSeq" id="WP_205168132.1">
    <property type="nucleotide sequence ID" value="NZ_JAFBDZ010000001.1"/>
</dbReference>
<organism evidence="2 3">
    <name type="scientific">Rossellomorea pakistanensis</name>
    <dbReference type="NCBI Taxonomy" id="992288"/>
    <lineage>
        <taxon>Bacteria</taxon>
        <taxon>Bacillati</taxon>
        <taxon>Bacillota</taxon>
        <taxon>Bacilli</taxon>
        <taxon>Bacillales</taxon>
        <taxon>Bacillaceae</taxon>
        <taxon>Rossellomorea</taxon>
    </lineage>
</organism>
<dbReference type="InterPro" id="IPR016181">
    <property type="entry name" value="Acyl_CoA_acyltransferase"/>
</dbReference>
<keyword evidence="3" id="KW-1185">Reference proteome</keyword>
<dbReference type="PROSITE" id="PS51186">
    <property type="entry name" value="GNAT"/>
    <property type="match status" value="1"/>
</dbReference>
<gene>
    <name evidence="2" type="ORF">JOC86_000451</name>
</gene>
<feature type="domain" description="N-acetyltransferase" evidence="1">
    <location>
        <begin position="1"/>
        <end position="156"/>
    </location>
</feature>
<proteinExistence type="predicted"/>
<name>A0ABS2N7W5_9BACI</name>
<dbReference type="CDD" id="cd04301">
    <property type="entry name" value="NAT_SF"/>
    <property type="match status" value="1"/>
</dbReference>
<dbReference type="Proteomes" id="UP001646157">
    <property type="component" value="Unassembled WGS sequence"/>
</dbReference>
<comment type="caution">
    <text evidence="2">The sequence shown here is derived from an EMBL/GenBank/DDBJ whole genome shotgun (WGS) entry which is preliminary data.</text>
</comment>
<sequence>MQIKLAKLNDLQQVLNVLNKVTLDLQKKGINQWDYPWDTNKIISEIQNNYLYVLLIDSEILGTFGIKEIDCLSELAIDSKSKYLYQIAILPEYQGNKFGSVITEFACSFAKKVNKTIYLDCWAGNEKLKHFYLNNGFEYQGDFPEKDYFISIFKSN</sequence>
<dbReference type="Gene3D" id="3.40.630.30">
    <property type="match status" value="1"/>
</dbReference>
<evidence type="ECO:0000259" key="1">
    <source>
        <dbReference type="PROSITE" id="PS51186"/>
    </source>
</evidence>